<feature type="non-terminal residue" evidence="2">
    <location>
        <position position="1"/>
    </location>
</feature>
<dbReference type="STRING" id="1576369.SAMN05421753_1071"/>
<accession>A0A1I3Q3Z8</accession>
<keyword evidence="3" id="KW-1185">Reference proteome</keyword>
<evidence type="ECO:0000313" key="3">
    <source>
        <dbReference type="Proteomes" id="UP000199518"/>
    </source>
</evidence>
<dbReference type="AlphaFoldDB" id="A0A1I3Q3Z8"/>
<name>A0A1I3Q3Z8_9PLAN</name>
<dbReference type="EMBL" id="FOQD01000007">
    <property type="protein sequence ID" value="SFI22973.1"/>
    <property type="molecule type" value="Genomic_DNA"/>
</dbReference>
<proteinExistence type="predicted"/>
<dbReference type="Proteomes" id="UP000199518">
    <property type="component" value="Unassembled WGS sequence"/>
</dbReference>
<evidence type="ECO:0000313" key="2">
    <source>
        <dbReference type="EMBL" id="SFJ28137.1"/>
    </source>
</evidence>
<reference evidence="2" key="2">
    <citation type="submission" date="2016-10" db="EMBL/GenBank/DDBJ databases">
        <authorList>
            <person name="de Groot N.N."/>
        </authorList>
    </citation>
    <scope>NUCLEOTIDE SEQUENCE [LARGE SCALE GENOMIC DNA]</scope>
    <source>
        <strain evidence="2">DSM 26348</strain>
    </source>
</reference>
<evidence type="ECO:0000313" key="1">
    <source>
        <dbReference type="EMBL" id="SFI22973.1"/>
    </source>
</evidence>
<sequence>IIRYETTLLRYSGWIHLACALITLRRL</sequence>
<organism evidence="2 3">
    <name type="scientific">Planctomicrobium piriforme</name>
    <dbReference type="NCBI Taxonomy" id="1576369"/>
    <lineage>
        <taxon>Bacteria</taxon>
        <taxon>Pseudomonadati</taxon>
        <taxon>Planctomycetota</taxon>
        <taxon>Planctomycetia</taxon>
        <taxon>Planctomycetales</taxon>
        <taxon>Planctomycetaceae</taxon>
        <taxon>Planctomicrobium</taxon>
    </lineage>
</organism>
<dbReference type="EMBL" id="FOQD01000017">
    <property type="protein sequence ID" value="SFJ28137.1"/>
    <property type="molecule type" value="Genomic_DNA"/>
</dbReference>
<protein>
    <submittedName>
        <fullName evidence="2">Uncharacterized protein</fullName>
    </submittedName>
</protein>
<reference evidence="3" key="1">
    <citation type="submission" date="2016-10" db="EMBL/GenBank/DDBJ databases">
        <authorList>
            <person name="Varghese N."/>
            <person name="Submissions S."/>
        </authorList>
    </citation>
    <scope>NUCLEOTIDE SEQUENCE [LARGE SCALE GENOMIC DNA]</scope>
    <source>
        <strain evidence="3">DSM 26348</strain>
    </source>
</reference>
<gene>
    <name evidence="1" type="ORF">SAMN05421753_1071</name>
    <name evidence="2" type="ORF">SAMN05421753_117126</name>
</gene>